<dbReference type="InParanoid" id="G4T7W9"/>
<dbReference type="OrthoDB" id="3339041at2759"/>
<dbReference type="Gene3D" id="3.10.450.50">
    <property type="match status" value="1"/>
</dbReference>
<dbReference type="EMBL" id="CAFZ01000013">
    <property type="protein sequence ID" value="CCA67399.1"/>
    <property type="molecule type" value="Genomic_DNA"/>
</dbReference>
<dbReference type="HOGENOM" id="CLU_120970_0_0_1"/>
<dbReference type="InterPro" id="IPR032710">
    <property type="entry name" value="NTF2-like_dom_sf"/>
</dbReference>
<evidence type="ECO:0008006" key="3">
    <source>
        <dbReference type="Google" id="ProtNLM"/>
    </source>
</evidence>
<keyword evidence="2" id="KW-1185">Reference proteome</keyword>
<protein>
    <recommendedName>
        <fullName evidence="3">SnoaL-like domain-containing protein</fullName>
    </recommendedName>
</protein>
<gene>
    <name evidence="1" type="ORF">PIIN_01230</name>
</gene>
<organism evidence="1 2">
    <name type="scientific">Serendipita indica (strain DSM 11827)</name>
    <name type="common">Root endophyte fungus</name>
    <name type="synonym">Piriformospora indica</name>
    <dbReference type="NCBI Taxonomy" id="1109443"/>
    <lineage>
        <taxon>Eukaryota</taxon>
        <taxon>Fungi</taxon>
        <taxon>Dikarya</taxon>
        <taxon>Basidiomycota</taxon>
        <taxon>Agaricomycotina</taxon>
        <taxon>Agaricomycetes</taxon>
        <taxon>Sebacinales</taxon>
        <taxon>Serendipitaceae</taxon>
        <taxon>Serendipita</taxon>
    </lineage>
</organism>
<sequence>MAASSAQDLVERYLAAYKALDLPAMEACMDPSFTFSDPAFPSLDAAHAKGMFAMFVTNKDTNKMQVEYKDVKKGANDLTYTATYTVQYLFAGRPVLNTIKTTLTISPTTNLLASQVDEFPFWAWSRQALGLPGLFLGWSGYLQNQVQTNAGAKLEKFLAKSQQSQS</sequence>
<accession>G4T7W9</accession>
<evidence type="ECO:0000313" key="1">
    <source>
        <dbReference type="EMBL" id="CCA67399.1"/>
    </source>
</evidence>
<dbReference type="AlphaFoldDB" id="G4T7W9"/>
<dbReference type="SUPFAM" id="SSF54427">
    <property type="entry name" value="NTF2-like"/>
    <property type="match status" value="1"/>
</dbReference>
<name>G4T7W9_SERID</name>
<dbReference type="Proteomes" id="UP000007148">
    <property type="component" value="Unassembled WGS sequence"/>
</dbReference>
<proteinExistence type="predicted"/>
<reference evidence="1 2" key="1">
    <citation type="journal article" date="2011" name="PLoS Pathog.">
        <title>Endophytic Life Strategies Decoded by Genome and Transcriptome Analyses of the Mutualistic Root Symbiont Piriformospora indica.</title>
        <authorList>
            <person name="Zuccaro A."/>
            <person name="Lahrmann U."/>
            <person name="Guldener U."/>
            <person name="Langen G."/>
            <person name="Pfiffi S."/>
            <person name="Biedenkopf D."/>
            <person name="Wong P."/>
            <person name="Samans B."/>
            <person name="Grimm C."/>
            <person name="Basiewicz M."/>
            <person name="Murat C."/>
            <person name="Martin F."/>
            <person name="Kogel K.H."/>
        </authorList>
    </citation>
    <scope>NUCLEOTIDE SEQUENCE [LARGE SCALE GENOMIC DNA]</scope>
    <source>
        <strain evidence="1 2">DSM 11827</strain>
    </source>
</reference>
<evidence type="ECO:0000313" key="2">
    <source>
        <dbReference type="Proteomes" id="UP000007148"/>
    </source>
</evidence>
<comment type="caution">
    <text evidence="1">The sequence shown here is derived from an EMBL/GenBank/DDBJ whole genome shotgun (WGS) entry which is preliminary data.</text>
</comment>